<keyword evidence="5" id="KW-1185">Reference proteome</keyword>
<dbReference type="RefSeq" id="WP_135870565.1">
    <property type="nucleotide sequence ID" value="NZ_SRSC01000003.1"/>
</dbReference>
<evidence type="ECO:0000313" key="4">
    <source>
        <dbReference type="EMBL" id="TGU71126.1"/>
    </source>
</evidence>
<keyword evidence="2" id="KW-1133">Transmembrane helix</keyword>
<gene>
    <name evidence="4" type="ORF">E4633_12310</name>
</gene>
<accession>A0A4S1CDQ2</accession>
<feature type="region of interest" description="Disordered" evidence="1">
    <location>
        <begin position="180"/>
        <end position="207"/>
    </location>
</feature>
<name>A0A4S1CDQ2_9BACT</name>
<feature type="transmembrane region" description="Helical" evidence="2">
    <location>
        <begin position="105"/>
        <end position="125"/>
    </location>
</feature>
<feature type="domain" description="DUF4124" evidence="3">
    <location>
        <begin position="17"/>
        <end position="74"/>
    </location>
</feature>
<feature type="compositionally biased region" description="Polar residues" evidence="1">
    <location>
        <begin position="193"/>
        <end position="207"/>
    </location>
</feature>
<dbReference type="AlphaFoldDB" id="A0A4S1CDQ2"/>
<organism evidence="4 5">
    <name type="scientific">Geomonas terrae</name>
    <dbReference type="NCBI Taxonomy" id="2562681"/>
    <lineage>
        <taxon>Bacteria</taxon>
        <taxon>Pseudomonadati</taxon>
        <taxon>Thermodesulfobacteriota</taxon>
        <taxon>Desulfuromonadia</taxon>
        <taxon>Geobacterales</taxon>
        <taxon>Geobacteraceae</taxon>
        <taxon>Geomonas</taxon>
    </lineage>
</organism>
<dbReference type="EMBL" id="SRSC01000003">
    <property type="protein sequence ID" value="TGU71126.1"/>
    <property type="molecule type" value="Genomic_DNA"/>
</dbReference>
<dbReference type="Pfam" id="PF13511">
    <property type="entry name" value="DUF4124"/>
    <property type="match status" value="1"/>
</dbReference>
<keyword evidence="2" id="KW-0472">Membrane</keyword>
<evidence type="ECO:0000313" key="5">
    <source>
        <dbReference type="Proteomes" id="UP000306416"/>
    </source>
</evidence>
<proteinExistence type="predicted"/>
<dbReference type="InterPro" id="IPR025392">
    <property type="entry name" value="DUF4124"/>
</dbReference>
<evidence type="ECO:0000256" key="2">
    <source>
        <dbReference type="SAM" id="Phobius"/>
    </source>
</evidence>
<protein>
    <recommendedName>
        <fullName evidence="3">DUF4124 domain-containing protein</fullName>
    </recommendedName>
</protein>
<evidence type="ECO:0000259" key="3">
    <source>
        <dbReference type="Pfam" id="PF13511"/>
    </source>
</evidence>
<comment type="caution">
    <text evidence="4">The sequence shown here is derived from an EMBL/GenBank/DDBJ whole genome shotgun (WGS) entry which is preliminary data.</text>
</comment>
<reference evidence="4 5" key="1">
    <citation type="submission" date="2019-04" db="EMBL/GenBank/DDBJ databases">
        <title>Geobacter oryzae sp. nov., ferric-reducing bacteria isolated from paddy soil.</title>
        <authorList>
            <person name="Xu Z."/>
            <person name="Masuda Y."/>
            <person name="Itoh H."/>
            <person name="Senoo K."/>
        </authorList>
    </citation>
    <scope>NUCLEOTIDE SEQUENCE [LARGE SCALE GENOMIC DNA]</scope>
    <source>
        <strain evidence="4 5">Red111</strain>
    </source>
</reference>
<keyword evidence="2" id="KW-0812">Transmembrane</keyword>
<sequence>MNKNVLLPLLLFVAICLSCTFPSRLLADYYRYTDSRGIVHMTNRLESVPPKFRASMRVIREEPKKEAAGQAAPALDSAGESVSASQEASEQKQGLFAQLASRHVWIKPLAVVAAITLLFLSVVKLASWLSSPMLSRVIYISFFAGVMVFLYKSYVTYLVDGSMKLKDRAVIMMKKASNREVPEGGVAAPEGSSLPSAVPSSENMNRQ</sequence>
<feature type="transmembrane region" description="Helical" evidence="2">
    <location>
        <begin position="137"/>
        <end position="159"/>
    </location>
</feature>
<dbReference type="Proteomes" id="UP000306416">
    <property type="component" value="Unassembled WGS sequence"/>
</dbReference>
<evidence type="ECO:0000256" key="1">
    <source>
        <dbReference type="SAM" id="MobiDB-lite"/>
    </source>
</evidence>